<name>A0A0V0J7J9_SCHSO</name>
<feature type="region of interest" description="Disordered" evidence="1">
    <location>
        <begin position="404"/>
        <end position="424"/>
    </location>
</feature>
<dbReference type="InterPro" id="IPR019311">
    <property type="entry name" value="Fy-3"/>
</dbReference>
<evidence type="ECO:0000313" key="2">
    <source>
        <dbReference type="EMBL" id="JAP61076.1"/>
    </source>
</evidence>
<organism evidence="2">
    <name type="scientific">Schistocephalus solidus</name>
    <name type="common">Tapeworm</name>
    <dbReference type="NCBI Taxonomy" id="70667"/>
    <lineage>
        <taxon>Eukaryota</taxon>
        <taxon>Metazoa</taxon>
        <taxon>Spiralia</taxon>
        <taxon>Lophotrochozoa</taxon>
        <taxon>Platyhelminthes</taxon>
        <taxon>Cestoda</taxon>
        <taxon>Eucestoda</taxon>
        <taxon>Diphyllobothriidea</taxon>
        <taxon>Diphyllobothriidae</taxon>
        <taxon>Schistocephalus</taxon>
    </lineage>
</organism>
<dbReference type="PANTHER" id="PTHR16525">
    <property type="entry name" value="PROTEIN C12ORF4"/>
    <property type="match status" value="1"/>
</dbReference>
<reference evidence="2" key="1">
    <citation type="submission" date="2016-01" db="EMBL/GenBank/DDBJ databases">
        <title>Reference transcriptome for the parasite Schistocephalus solidus: insights into the molecular evolution of parasitism.</title>
        <authorList>
            <person name="Hebert F.O."/>
            <person name="Grambauer S."/>
            <person name="Barber I."/>
            <person name="Landry C.R."/>
            <person name="Aubin-Horth N."/>
        </authorList>
    </citation>
    <scope>NUCLEOTIDE SEQUENCE</scope>
</reference>
<protein>
    <submittedName>
        <fullName evidence="2">Uncharacterized protein C12orf4</fullName>
    </submittedName>
</protein>
<proteinExistence type="predicted"/>
<dbReference type="GO" id="GO:0005737">
    <property type="term" value="C:cytoplasm"/>
    <property type="evidence" value="ECO:0007669"/>
    <property type="project" value="TreeGrafter"/>
</dbReference>
<dbReference type="AlphaFoldDB" id="A0A0V0J7J9"/>
<accession>A0A0V0J7J9</accession>
<dbReference type="PANTHER" id="PTHR16525:SF0">
    <property type="entry name" value="PROTEIN C12ORF4"/>
    <property type="match status" value="1"/>
</dbReference>
<sequence>MNVCRFSFSRTYAPHVIVSCEDYVCIPRNQPLTWLLSRLILTHRIPKFAEKDFSDALQAFLEEEEKKLYDKSASHLYAEFLSDDSNGEKIAADLETAVDERTTSRHQLESLADEEIFGQAYARIVQSATAMDLVQLEHSFAVAVETEITERKRALNDLQKINLEETAALIAKGGSDEAVSELQRRFHSDYEILKTQWDSRISELKELQRRNYRSFVMSVEEQLPQSLSPPAATVGRGVAPSSKVTRLNATPSQILNESAKTPHRGSITHAPMSPHEPRSESFMVELGRQLRTSYNLKLIQADPLNLITIVGSGLSGPPSESPVSPAIRTVNLAERLSSALTIYSNQLTGLIILVNSQFFQSRDQRRLAEICERSTDFHFPEYDHQLAEIQDTIDHLLATGVCSGESNTGEDRPKDQGRGGRPQPGEVYITRHTNLASVIGGVAGGGGGINVVFHIVVSDLTNVEDRLRCQSPLYLALSAILRVCFQYDITTLLLPILLTPCNAKNLTLDWCYDRAEAVLKAVKGSLMELAAWRGQVLRTLLFLVPPGLAPSSFDVFANLLTTCFQQSTPLVAAAAVS</sequence>
<evidence type="ECO:0000256" key="1">
    <source>
        <dbReference type="SAM" id="MobiDB-lite"/>
    </source>
</evidence>
<dbReference type="Pfam" id="PF10154">
    <property type="entry name" value="Fy-3"/>
    <property type="match status" value="1"/>
</dbReference>
<dbReference type="EMBL" id="GEEE01002149">
    <property type="protein sequence ID" value="JAP61076.1"/>
    <property type="molecule type" value="Transcribed_RNA"/>
</dbReference>
<gene>
    <name evidence="2" type="primary">CL004</name>
    <name evidence="2" type="ORF">TR105167</name>
</gene>
<feature type="compositionally biased region" description="Basic and acidic residues" evidence="1">
    <location>
        <begin position="409"/>
        <end position="418"/>
    </location>
</feature>